<dbReference type="PANTHER" id="PTHR46211:SF7">
    <property type="entry name" value="GLYCEROPHOSPHODIESTER PHOSPHODIESTERASE"/>
    <property type="match status" value="1"/>
</dbReference>
<dbReference type="CDD" id="cd08601">
    <property type="entry name" value="GDPD_SaGlpQ_like"/>
    <property type="match status" value="1"/>
</dbReference>
<feature type="domain" description="GP-PDE" evidence="1">
    <location>
        <begin position="43"/>
        <end position="295"/>
    </location>
</feature>
<dbReference type="PROSITE" id="PS51704">
    <property type="entry name" value="GP_PDE"/>
    <property type="match status" value="1"/>
</dbReference>
<dbReference type="InterPro" id="IPR030395">
    <property type="entry name" value="GP_PDE_dom"/>
</dbReference>
<name>A0ABY9KU87_9BACI</name>
<dbReference type="PROSITE" id="PS51257">
    <property type="entry name" value="PROKAR_LIPOPROTEIN"/>
    <property type="match status" value="1"/>
</dbReference>
<dbReference type="SUPFAM" id="SSF51695">
    <property type="entry name" value="PLC-like phosphodiesterases"/>
    <property type="match status" value="1"/>
</dbReference>
<dbReference type="EMBL" id="CP129113">
    <property type="protein sequence ID" value="WLV24383.1"/>
    <property type="molecule type" value="Genomic_DNA"/>
</dbReference>
<proteinExistence type="predicted"/>
<dbReference type="Proteomes" id="UP001180087">
    <property type="component" value="Chromosome"/>
</dbReference>
<gene>
    <name evidence="2" type="ORF">QR721_12175</name>
</gene>
<evidence type="ECO:0000313" key="3">
    <source>
        <dbReference type="Proteomes" id="UP001180087"/>
    </source>
</evidence>
<evidence type="ECO:0000259" key="1">
    <source>
        <dbReference type="PROSITE" id="PS51704"/>
    </source>
</evidence>
<dbReference type="Pfam" id="PF03009">
    <property type="entry name" value="GDPD"/>
    <property type="match status" value="1"/>
</dbReference>
<sequence length="302" mass="34178">MIVRGVLAGACFALLLGGCSNEKIDPSPSQEHVAKDEEKASPVFAISHRGASAYAPEHTFASYEMAENVKADYLEIDLQMTKDGKLVAMHDTTVDRTTNGTGKVKDMTLAQIKKLDAGSWFNETHSDESKLMYEGLKVPTLEEIFQRYGKKANYYIETKSPNLYPGMEEELLRLIDNYQLQEEEHGVPRIIVQSFSKKSLQNIHEKDPDLPLIQLISYREPAKISDQALSEIKGYADGIGMDYRMIDKPYIQKVRKAGLLVHPYTVNDESDMIRLIEWGADGMFTNQPDLLKKVKRNLERES</sequence>
<dbReference type="InterPro" id="IPR017946">
    <property type="entry name" value="PLC-like_Pdiesterase_TIM-brl"/>
</dbReference>
<keyword evidence="3" id="KW-1185">Reference proteome</keyword>
<dbReference type="RefSeq" id="WP_348027351.1">
    <property type="nucleotide sequence ID" value="NZ_CP129113.1"/>
</dbReference>
<evidence type="ECO:0000313" key="2">
    <source>
        <dbReference type="EMBL" id="WLV24383.1"/>
    </source>
</evidence>
<reference evidence="2" key="1">
    <citation type="submission" date="2023-06" db="EMBL/GenBank/DDBJ databases">
        <title>A Treasure from Seagulls: Isolation and Description of Aciduricobacillus qingdaonensis gen. nov., sp. nov., a Rare Obligately Uric Acid-utilizing Member in the Family Bacillaceae.</title>
        <authorList>
            <person name="Liu W."/>
            <person name="Wang B."/>
        </authorList>
    </citation>
    <scope>NUCLEOTIDE SEQUENCE</scope>
    <source>
        <strain evidence="2">44XB</strain>
    </source>
</reference>
<accession>A0ABY9KU87</accession>
<dbReference type="PANTHER" id="PTHR46211">
    <property type="entry name" value="GLYCEROPHOSPHORYL DIESTER PHOSPHODIESTERASE"/>
    <property type="match status" value="1"/>
</dbReference>
<organism evidence="2 3">
    <name type="scientific">Aciduricibacillus chroicocephali</name>
    <dbReference type="NCBI Taxonomy" id="3054939"/>
    <lineage>
        <taxon>Bacteria</taxon>
        <taxon>Bacillati</taxon>
        <taxon>Bacillota</taxon>
        <taxon>Bacilli</taxon>
        <taxon>Bacillales</taxon>
        <taxon>Bacillaceae</taxon>
        <taxon>Aciduricibacillus</taxon>
    </lineage>
</organism>
<dbReference type="Gene3D" id="3.20.20.190">
    <property type="entry name" value="Phosphatidylinositol (PI) phosphodiesterase"/>
    <property type="match status" value="1"/>
</dbReference>
<protein>
    <submittedName>
        <fullName evidence="2">Glycerophosphodiester phosphodiesterase</fullName>
    </submittedName>
</protein>